<feature type="non-terminal residue" evidence="1">
    <location>
        <position position="50"/>
    </location>
</feature>
<sequence>MTWFKGLPDGLIKSRRELCEEFTSHFTARRRQPKTLASLNVVVQGKNETR</sequence>
<reference evidence="1 2" key="1">
    <citation type="journal article" date="2018" name="Front. Plant Sci.">
        <title>Red Clover (Trifolium pratense) and Zigzag Clover (T. medium) - A Picture of Genomic Similarities and Differences.</title>
        <authorList>
            <person name="Dluhosova J."/>
            <person name="Istvanek J."/>
            <person name="Nedelnik J."/>
            <person name="Repkova J."/>
        </authorList>
    </citation>
    <scope>NUCLEOTIDE SEQUENCE [LARGE SCALE GENOMIC DNA]</scope>
    <source>
        <strain evidence="2">cv. 10/8</strain>
        <tissue evidence="1">Leaf</tissue>
    </source>
</reference>
<accession>A0A392SUY8</accession>
<protein>
    <recommendedName>
        <fullName evidence="3">Retrotransposon gag domain-containing protein</fullName>
    </recommendedName>
</protein>
<proteinExistence type="predicted"/>
<evidence type="ECO:0000313" key="2">
    <source>
        <dbReference type="Proteomes" id="UP000265520"/>
    </source>
</evidence>
<keyword evidence="2" id="KW-1185">Reference proteome</keyword>
<name>A0A392SUY8_9FABA</name>
<evidence type="ECO:0000313" key="1">
    <source>
        <dbReference type="EMBL" id="MCI52247.1"/>
    </source>
</evidence>
<dbReference type="Proteomes" id="UP000265520">
    <property type="component" value="Unassembled WGS sequence"/>
</dbReference>
<organism evidence="1 2">
    <name type="scientific">Trifolium medium</name>
    <dbReference type="NCBI Taxonomy" id="97028"/>
    <lineage>
        <taxon>Eukaryota</taxon>
        <taxon>Viridiplantae</taxon>
        <taxon>Streptophyta</taxon>
        <taxon>Embryophyta</taxon>
        <taxon>Tracheophyta</taxon>
        <taxon>Spermatophyta</taxon>
        <taxon>Magnoliopsida</taxon>
        <taxon>eudicotyledons</taxon>
        <taxon>Gunneridae</taxon>
        <taxon>Pentapetalae</taxon>
        <taxon>rosids</taxon>
        <taxon>fabids</taxon>
        <taxon>Fabales</taxon>
        <taxon>Fabaceae</taxon>
        <taxon>Papilionoideae</taxon>
        <taxon>50 kb inversion clade</taxon>
        <taxon>NPAAA clade</taxon>
        <taxon>Hologalegina</taxon>
        <taxon>IRL clade</taxon>
        <taxon>Trifolieae</taxon>
        <taxon>Trifolium</taxon>
    </lineage>
</organism>
<comment type="caution">
    <text evidence="1">The sequence shown here is derived from an EMBL/GenBank/DDBJ whole genome shotgun (WGS) entry which is preliminary data.</text>
</comment>
<dbReference type="EMBL" id="LXQA010444415">
    <property type="protein sequence ID" value="MCI52247.1"/>
    <property type="molecule type" value="Genomic_DNA"/>
</dbReference>
<evidence type="ECO:0008006" key="3">
    <source>
        <dbReference type="Google" id="ProtNLM"/>
    </source>
</evidence>
<dbReference type="AlphaFoldDB" id="A0A392SUY8"/>